<gene>
    <name evidence="1" type="ORF">IAA63_10175</name>
</gene>
<dbReference type="InterPro" id="IPR046610">
    <property type="entry name" value="DUF6669"/>
</dbReference>
<comment type="caution">
    <text evidence="1">The sequence shown here is derived from an EMBL/GenBank/DDBJ whole genome shotgun (WGS) entry which is preliminary data.</text>
</comment>
<dbReference type="Pfam" id="PF20374">
    <property type="entry name" value="DUF6669"/>
    <property type="match status" value="1"/>
</dbReference>
<evidence type="ECO:0000313" key="2">
    <source>
        <dbReference type="Proteomes" id="UP000886723"/>
    </source>
</evidence>
<organism evidence="1 2">
    <name type="scientific">Candidatus Pullilachnospira stercoravium</name>
    <dbReference type="NCBI Taxonomy" id="2840913"/>
    <lineage>
        <taxon>Bacteria</taxon>
        <taxon>Bacillati</taxon>
        <taxon>Bacillota</taxon>
        <taxon>Clostridia</taxon>
        <taxon>Lachnospirales</taxon>
        <taxon>Lachnospiraceae</taxon>
        <taxon>Lachnospiraceae incertae sedis</taxon>
        <taxon>Candidatus Pullilachnospira</taxon>
    </lineage>
</organism>
<sequence>MDEMREIYRAQGSLQKDFVGQISYTVCLPETYKELDICFSFEKQHYAPEDLTPERMEEIRSLCQREYQISMDDQKLRDLMLGEMKTEIHTLATLNGEFIGCVHRQLTTRHMHYTAEDATEGCIPVSPIEGVLRVTLLAFNVLLDDTPYTLTVSAR</sequence>
<dbReference type="EMBL" id="DVON01000211">
    <property type="protein sequence ID" value="HIV13489.1"/>
    <property type="molecule type" value="Genomic_DNA"/>
</dbReference>
<protein>
    <submittedName>
        <fullName evidence="1">Uncharacterized protein</fullName>
    </submittedName>
</protein>
<reference evidence="1" key="2">
    <citation type="journal article" date="2021" name="PeerJ">
        <title>Extensive microbial diversity within the chicken gut microbiome revealed by metagenomics and culture.</title>
        <authorList>
            <person name="Gilroy R."/>
            <person name="Ravi A."/>
            <person name="Getino M."/>
            <person name="Pursley I."/>
            <person name="Horton D.L."/>
            <person name="Alikhan N.F."/>
            <person name="Baker D."/>
            <person name="Gharbi K."/>
            <person name="Hall N."/>
            <person name="Watson M."/>
            <person name="Adriaenssens E.M."/>
            <person name="Foster-Nyarko E."/>
            <person name="Jarju S."/>
            <person name="Secka A."/>
            <person name="Antonio M."/>
            <person name="Oren A."/>
            <person name="Chaudhuri R.R."/>
            <person name="La Ragione R."/>
            <person name="Hildebrand F."/>
            <person name="Pallen M.J."/>
        </authorList>
    </citation>
    <scope>NUCLEOTIDE SEQUENCE</scope>
    <source>
        <strain evidence="1">ChiBcec2-4451</strain>
    </source>
</reference>
<accession>A0A9D1NV15</accession>
<proteinExistence type="predicted"/>
<reference evidence="1" key="1">
    <citation type="submission" date="2020-10" db="EMBL/GenBank/DDBJ databases">
        <authorList>
            <person name="Gilroy R."/>
        </authorList>
    </citation>
    <scope>NUCLEOTIDE SEQUENCE</scope>
    <source>
        <strain evidence="1">ChiBcec2-4451</strain>
    </source>
</reference>
<dbReference type="Proteomes" id="UP000886723">
    <property type="component" value="Unassembled WGS sequence"/>
</dbReference>
<evidence type="ECO:0000313" key="1">
    <source>
        <dbReference type="EMBL" id="HIV13489.1"/>
    </source>
</evidence>
<dbReference type="AlphaFoldDB" id="A0A9D1NV15"/>
<name>A0A9D1NV15_9FIRM</name>